<feature type="compositionally biased region" description="Acidic residues" evidence="1">
    <location>
        <begin position="22"/>
        <end position="33"/>
    </location>
</feature>
<accession>A0A9P6IA52</accession>
<feature type="compositionally biased region" description="Basic and acidic residues" evidence="1">
    <location>
        <begin position="280"/>
        <end position="290"/>
    </location>
</feature>
<reference evidence="2" key="1">
    <citation type="submission" date="2020-03" db="EMBL/GenBank/DDBJ databases">
        <authorList>
            <person name="He L."/>
        </authorList>
    </citation>
    <scope>NUCLEOTIDE SEQUENCE</scope>
    <source>
        <strain evidence="2">CkLH20</strain>
    </source>
</reference>
<evidence type="ECO:0000313" key="3">
    <source>
        <dbReference type="Proteomes" id="UP000781932"/>
    </source>
</evidence>
<dbReference type="Proteomes" id="UP000781932">
    <property type="component" value="Unassembled WGS sequence"/>
</dbReference>
<dbReference type="EMBL" id="JAATWM020000008">
    <property type="protein sequence ID" value="KAF9879123.1"/>
    <property type="molecule type" value="Genomic_DNA"/>
</dbReference>
<feature type="region of interest" description="Disordered" evidence="1">
    <location>
        <begin position="238"/>
        <end position="298"/>
    </location>
</feature>
<gene>
    <name evidence="2" type="ORF">CkaCkLH20_03356</name>
</gene>
<dbReference type="GeneID" id="62159149"/>
<dbReference type="AlphaFoldDB" id="A0A9P6IA52"/>
<comment type="caution">
    <text evidence="2">The sequence shown here is derived from an EMBL/GenBank/DDBJ whole genome shotgun (WGS) entry which is preliminary data.</text>
</comment>
<keyword evidence="3" id="KW-1185">Reference proteome</keyword>
<feature type="compositionally biased region" description="Basic and acidic residues" evidence="1">
    <location>
        <begin position="1"/>
        <end position="12"/>
    </location>
</feature>
<evidence type="ECO:0000313" key="2">
    <source>
        <dbReference type="EMBL" id="KAF9879123.1"/>
    </source>
</evidence>
<protein>
    <submittedName>
        <fullName evidence="2">Uncharacterized protein</fullName>
    </submittedName>
</protein>
<dbReference type="RefSeq" id="XP_038748584.1">
    <property type="nucleotide sequence ID" value="XM_038886075.1"/>
</dbReference>
<feature type="region of interest" description="Disordered" evidence="1">
    <location>
        <begin position="1"/>
        <end position="43"/>
    </location>
</feature>
<organism evidence="2 3">
    <name type="scientific">Colletotrichum karsti</name>
    <dbReference type="NCBI Taxonomy" id="1095194"/>
    <lineage>
        <taxon>Eukaryota</taxon>
        <taxon>Fungi</taxon>
        <taxon>Dikarya</taxon>
        <taxon>Ascomycota</taxon>
        <taxon>Pezizomycotina</taxon>
        <taxon>Sordariomycetes</taxon>
        <taxon>Hypocreomycetidae</taxon>
        <taxon>Glomerellales</taxon>
        <taxon>Glomerellaceae</taxon>
        <taxon>Colletotrichum</taxon>
        <taxon>Colletotrichum boninense species complex</taxon>
    </lineage>
</organism>
<name>A0A9P6IA52_9PEZI</name>
<sequence>MEDIGRLAHEADQDPFVRQTDSDSENSDAEDSSPDSIISWASTKQDPKDRASYLLVLLGDLPFNIDVETCRYITQRAQKLTGFNFSKWTDCADIYGLVECACELSFVEAERVVQQFYILHPNVKKHSIAGLTPALVQRASVVLSKNWERKELRLGWETFGPFFSTLALCDSTSTSDDEFRGMVRLAMAQSKKLALETTTLKDRMEAYILETVPVIKHVLEGYLLRVKADEKFKSQSSDMNLTHTGMTNHQAHTLTNKRNGDDMIAGRPQKKQRSWSECCKVPDPEFKDEPESSVYDSD</sequence>
<proteinExistence type="predicted"/>
<evidence type="ECO:0000256" key="1">
    <source>
        <dbReference type="SAM" id="MobiDB-lite"/>
    </source>
</evidence>
<reference evidence="2" key="2">
    <citation type="submission" date="2020-11" db="EMBL/GenBank/DDBJ databases">
        <title>Whole genome sequencing of Colletotrichum sp.</title>
        <authorList>
            <person name="Li H."/>
        </authorList>
    </citation>
    <scope>NUCLEOTIDE SEQUENCE</scope>
    <source>
        <strain evidence="2">CkLH20</strain>
    </source>
</reference>
<feature type="compositionally biased region" description="Polar residues" evidence="1">
    <location>
        <begin position="238"/>
        <end position="257"/>
    </location>
</feature>